<reference evidence="2 3" key="2">
    <citation type="submission" date="2018-12" db="EMBL/GenBank/DDBJ databases">
        <title>Rhizobacter gummiphilus sp. nov., a rubber-degrading bacterium isolated from the soil of a botanical garden in Japan.</title>
        <authorList>
            <person name="Shunsuke S.S."/>
        </authorList>
    </citation>
    <scope>NUCLEOTIDE SEQUENCE [LARGE SCALE GENOMIC DNA]</scope>
    <source>
        <strain evidence="2 3">S-16</strain>
    </source>
</reference>
<dbReference type="OrthoDB" id="9101651at2"/>
<feature type="chain" id="PRO_5018274603" description="Transferrin-binding protein B C-lobe/N-lobe beta barrel domain-containing protein" evidence="1">
    <location>
        <begin position="21"/>
        <end position="246"/>
    </location>
</feature>
<comment type="caution">
    <text evidence="2">The sequence shown here is derived from an EMBL/GenBank/DDBJ whole genome shotgun (WGS) entry which is preliminary data.</text>
</comment>
<sequence>MSRIFSLVPVILLSGLLASCGGGGSDAGFTPTAAAGLYEVSGGSGPAQEVQVLDSGRFYVIYGMNSTTPVPAAGVMVADASTSGLTLSAGSLHDFNFGTHAVTAGTASGSYVAKTSIAGTASLTGGATTSFGGSYNTNYDQSASLSSLAGNYAGEAAELSGTNVAAITINSAGLIAGTSNGGCTYAGLASPHSSGNVFDITLNFQTNCAENGNTLRGHAFVSRNVLYLVVVNGDTSRAVLFAGLKS</sequence>
<dbReference type="EMBL" id="QUSW01000008">
    <property type="protein sequence ID" value="RQP21997.1"/>
    <property type="molecule type" value="Genomic_DNA"/>
</dbReference>
<protein>
    <recommendedName>
        <fullName evidence="4">Transferrin-binding protein B C-lobe/N-lobe beta barrel domain-containing protein</fullName>
    </recommendedName>
</protein>
<feature type="signal peptide" evidence="1">
    <location>
        <begin position="1"/>
        <end position="20"/>
    </location>
</feature>
<keyword evidence="3" id="KW-1185">Reference proteome</keyword>
<evidence type="ECO:0008006" key="4">
    <source>
        <dbReference type="Google" id="ProtNLM"/>
    </source>
</evidence>
<gene>
    <name evidence="2" type="ORF">DZC73_23545</name>
</gene>
<reference evidence="2 3" key="1">
    <citation type="submission" date="2018-08" db="EMBL/GenBank/DDBJ databases">
        <authorList>
            <person name="Khan S.A."/>
            <person name="Jeon C.O."/>
            <person name="Chun B.H."/>
            <person name="Jeong S.E."/>
        </authorList>
    </citation>
    <scope>NUCLEOTIDE SEQUENCE [LARGE SCALE GENOMIC DNA]</scope>
    <source>
        <strain evidence="2 3">S-16</strain>
    </source>
</reference>
<evidence type="ECO:0000313" key="3">
    <source>
        <dbReference type="Proteomes" id="UP000267464"/>
    </source>
</evidence>
<dbReference type="Proteomes" id="UP000267464">
    <property type="component" value="Unassembled WGS sequence"/>
</dbReference>
<accession>A0A3N7HIX6</accession>
<organism evidence="2 3">
    <name type="scientific">Piscinibacter terrae</name>
    <dbReference type="NCBI Taxonomy" id="2496871"/>
    <lineage>
        <taxon>Bacteria</taxon>
        <taxon>Pseudomonadati</taxon>
        <taxon>Pseudomonadota</taxon>
        <taxon>Betaproteobacteria</taxon>
        <taxon>Burkholderiales</taxon>
        <taxon>Sphaerotilaceae</taxon>
        <taxon>Piscinibacter</taxon>
    </lineage>
</organism>
<dbReference type="AlphaFoldDB" id="A0A3N7HIX6"/>
<dbReference type="PROSITE" id="PS51257">
    <property type="entry name" value="PROKAR_LIPOPROTEIN"/>
    <property type="match status" value="1"/>
</dbReference>
<evidence type="ECO:0000256" key="1">
    <source>
        <dbReference type="SAM" id="SignalP"/>
    </source>
</evidence>
<proteinExistence type="predicted"/>
<keyword evidence="1" id="KW-0732">Signal</keyword>
<name>A0A3N7HIX6_9BURK</name>
<evidence type="ECO:0000313" key="2">
    <source>
        <dbReference type="EMBL" id="RQP21997.1"/>
    </source>
</evidence>
<dbReference type="RefSeq" id="WP_124542837.1">
    <property type="nucleotide sequence ID" value="NZ_QUSW01000008.1"/>
</dbReference>